<evidence type="ECO:0008006" key="2">
    <source>
        <dbReference type="Google" id="ProtNLM"/>
    </source>
</evidence>
<sequence length="197" mass="22598">MEIHTVISERWTATAGTLLNSYQLMAYPDAMTGAGIHAEQQYLVRRYQTVLPPQPTGIMVAQFMAREEMESTLIRWMHRIISAQQSFRVSMSGFGALSSGQIYLRVQEQEPFQELATALQVVDQYVRSYDCPPVKRYTHPYLPLTGKVSDHLFGALEAEYASRKTDLSFEVKELLLVRRNHEQETGRQINVFRLQPA</sequence>
<reference evidence="1" key="1">
    <citation type="submission" date="2024-02" db="EMBL/GenBank/DDBJ databases">
        <title>Sediminibacterium planktonica sp. nov. and Sediminibacterium longus sp. nov., isolated from surface lake and river water.</title>
        <authorList>
            <person name="Watanabe K."/>
            <person name="Takemine S."/>
            <person name="Ishii Y."/>
            <person name="Ogata Y."/>
            <person name="Shindo C."/>
            <person name="Suda W."/>
        </authorList>
    </citation>
    <scope>NUCLEOTIDE SEQUENCE</scope>
    <source>
        <strain evidence="1">KACHI17</strain>
    </source>
</reference>
<proteinExistence type="predicted"/>
<name>A0AAT9GLM3_9BACT</name>
<accession>A0AAT9GLM3</accession>
<dbReference type="RefSeq" id="WP_353549095.1">
    <property type="nucleotide sequence ID" value="NZ_AP029612.1"/>
</dbReference>
<dbReference type="InterPro" id="IPR009097">
    <property type="entry name" value="Cyclic_Pdiesterase"/>
</dbReference>
<dbReference type="Gene3D" id="3.90.1140.10">
    <property type="entry name" value="Cyclic phosphodiesterase"/>
    <property type="match status" value="1"/>
</dbReference>
<evidence type="ECO:0000313" key="1">
    <source>
        <dbReference type="EMBL" id="BFG71464.1"/>
    </source>
</evidence>
<dbReference type="AlphaFoldDB" id="A0AAT9GLM3"/>
<protein>
    <recommendedName>
        <fullName evidence="2">2'-5' RNA ligase family protein</fullName>
    </recommendedName>
</protein>
<organism evidence="1">
    <name type="scientific">Sediminibacterium sp. KACHI17</name>
    <dbReference type="NCBI Taxonomy" id="1751071"/>
    <lineage>
        <taxon>Bacteria</taxon>
        <taxon>Pseudomonadati</taxon>
        <taxon>Bacteroidota</taxon>
        <taxon>Chitinophagia</taxon>
        <taxon>Chitinophagales</taxon>
        <taxon>Chitinophagaceae</taxon>
        <taxon>Sediminibacterium</taxon>
    </lineage>
</organism>
<dbReference type="EMBL" id="AP029612">
    <property type="protein sequence ID" value="BFG71464.1"/>
    <property type="molecule type" value="Genomic_DNA"/>
</dbReference>
<gene>
    <name evidence="1" type="ORF">KACHI17_23450</name>
</gene>
<dbReference type="SUPFAM" id="SSF55144">
    <property type="entry name" value="LigT-like"/>
    <property type="match status" value="1"/>
</dbReference>